<protein>
    <submittedName>
        <fullName evidence="1">Sister chromatid cohesion protein 2</fullName>
    </submittedName>
</protein>
<keyword evidence="2" id="KW-1185">Reference proteome</keyword>
<evidence type="ECO:0000313" key="1">
    <source>
        <dbReference type="EMBL" id="KAJ1897700.1"/>
    </source>
</evidence>
<proteinExistence type="predicted"/>
<gene>
    <name evidence="1" type="primary">SCC2_2</name>
    <name evidence="1" type="ORF">LPJ66_003207</name>
</gene>
<accession>A0ACC1ING4</accession>
<feature type="non-terminal residue" evidence="1">
    <location>
        <position position="1098"/>
    </location>
</feature>
<dbReference type="Proteomes" id="UP001150581">
    <property type="component" value="Unassembled WGS sequence"/>
</dbReference>
<name>A0ACC1ING4_9FUNG</name>
<dbReference type="EMBL" id="JANBPG010000307">
    <property type="protein sequence ID" value="KAJ1897700.1"/>
    <property type="molecule type" value="Genomic_DNA"/>
</dbReference>
<evidence type="ECO:0000313" key="2">
    <source>
        <dbReference type="Proteomes" id="UP001150581"/>
    </source>
</evidence>
<reference evidence="1" key="1">
    <citation type="submission" date="2022-07" db="EMBL/GenBank/DDBJ databases">
        <title>Phylogenomic reconstructions and comparative analyses of Kickxellomycotina fungi.</title>
        <authorList>
            <person name="Reynolds N.K."/>
            <person name="Stajich J.E."/>
            <person name="Barry K."/>
            <person name="Grigoriev I.V."/>
            <person name="Crous P."/>
            <person name="Smith M.E."/>
        </authorList>
    </citation>
    <scope>NUCLEOTIDE SEQUENCE</scope>
    <source>
        <strain evidence="1">Benny 63K</strain>
    </source>
</reference>
<comment type="caution">
    <text evidence="1">The sequence shown here is derived from an EMBL/GenBank/DDBJ whole genome shotgun (WGS) entry which is preliminary data.</text>
</comment>
<organism evidence="1 2">
    <name type="scientific">Kickxella alabastrina</name>
    <dbReference type="NCBI Taxonomy" id="61397"/>
    <lineage>
        <taxon>Eukaryota</taxon>
        <taxon>Fungi</taxon>
        <taxon>Fungi incertae sedis</taxon>
        <taxon>Zoopagomycota</taxon>
        <taxon>Kickxellomycotina</taxon>
        <taxon>Kickxellomycetes</taxon>
        <taxon>Kickxellales</taxon>
        <taxon>Kickxellaceae</taxon>
        <taxon>Kickxella</taxon>
    </lineage>
</organism>
<sequence length="1098" mass="119619">MSDIAAKSESTTTAVADSTRSCAKPDKQSRFAEALDDYLAAIFQEEDQISENSGEKGVYFRRIPQMHGETVVMNKRAIRQVRTLLALCTEGSLAQLVPDANVSRTVDLLTSAVEAADSMGLADMIKCGAALDSETELSAEFCHKLDLALSISCLGLEAAALVIDMAASGKASNTACTGDSLHTAVSFFKECLTSCVVPLLDLTPKCGLAEVFKNTSSSLNGRLQAFLGTILAAHEPVISLVRRPLLAEQDIISLVFASIGITFSSSELLAHDIDTNTLESIRRCSQSLLRQVFEFHVDQRTWMLEEILASLIRLPTKRRAHSSSRIAGGKSVQSITILLLKLLQGTAHLPEDLTAGFEGGVLPAKEYRMMHQKHRRAVETATSSSDFTVRYLIGRCIKRDNKASANEAEYRTLLEAFIDDCIVLLGHPQWPAAELVVRIYSLHMLELLDDEKTDIGLKTLALDSAAQVASHIAYEQQALEDAAKAGDGAGLDIVSPASSLESINRFRDASTSLLEYLQSKAVGSEATNAIPLYIGNWATMLIAALLKGNPRTGKPDGSDNQCDDDVDMGEDLDLHLDSDSDFGSDSDSVAAHKGQESTSALHKGNTESESNEHVKSGQSAADGLVANFNDPKHRAIQGCLKDYMNITHRSNSVMPNNVTFASAAKAARSVFLLLPLYRSFDMLLTRVILALSATQVTLRSKALRALNQIASQRASVLYQVNVKYAINHRLQDSSPQVREAAIDLIGKHIAQNPELTDQYYEFVSVRVLDKGPSVRKRVMKIMRDIYVSSTDTVQLVDIGVRILQRTGDDERSIRELATKTLHELWFTSVDHVFVEDEDGICGGEAAGDVFNLLSPDSQREMLNRVRVMTGVMEASRSRELSELMAGLFEHVTTKVSTVEADEALLVIRCIIEALFEQLLKSEEVGLGSVAGASFHISPRDGTFDAATPAMFSTAACLRFISALSDIAPDVVGQHAEMLSAYLKMTNAAEEDVLYSVLTIFSNVLLKIPHPSKQFLDSLEADLISLLSSSPQGILAIVVPCLCTLVDKITWNYGKLVRLFRSCALQLYREKQRIVGCTTGNGGLSTKNLMRFIVLAGLT</sequence>